<name>A0A811PG26_9POAL</name>
<dbReference type="GO" id="GO:0005730">
    <property type="term" value="C:nucleolus"/>
    <property type="evidence" value="ECO:0007669"/>
    <property type="project" value="TreeGrafter"/>
</dbReference>
<sequence>MSDDVVWHCIRHGHCSFRAKIETGIFCRSPYNATGICNRSSCPLANSRYATIRDHDVIFYLYMKTAERAHLPTKLWESVKLPRNYEKAIEVINKHLEFWPKLLVHKIKQRLTKMTQYRIRMRKLHLKVREKLMTVPRKKTKIDINKEMKAEIAAQIDKCIQTELLERLKNGCYSKIHSYPFDDFDNIVKLDEDHDVHVLEDEEENKIEYIEADEIETEMDDMEDFEGLLKGQKRYFNIRNKFFLFAGYTDTDLDHLVDEQVAKKQKRAQIGRRSTKVMSEGTFSFHNNHS</sequence>
<evidence type="ECO:0000313" key="6">
    <source>
        <dbReference type="Proteomes" id="UP000604825"/>
    </source>
</evidence>
<comment type="subcellular location">
    <subcellularLocation>
        <location evidence="1">Nucleus</location>
    </subcellularLocation>
</comment>
<dbReference type="FunFam" id="3.30.390.110:FF:000001">
    <property type="entry name" value="Protein MAK16 homolog"/>
    <property type="match status" value="1"/>
</dbReference>
<dbReference type="InterPro" id="IPR006958">
    <property type="entry name" value="Mak16"/>
</dbReference>
<evidence type="ECO:0000256" key="1">
    <source>
        <dbReference type="ARBA" id="ARBA00004123"/>
    </source>
</evidence>
<dbReference type="PANTHER" id="PTHR23405">
    <property type="entry name" value="MAINTENANCE OF KILLER 16 MAK16 PROTEIN-RELATED"/>
    <property type="match status" value="1"/>
</dbReference>
<reference evidence="5" key="1">
    <citation type="submission" date="2020-10" db="EMBL/GenBank/DDBJ databases">
        <authorList>
            <person name="Han B."/>
            <person name="Lu T."/>
            <person name="Zhao Q."/>
            <person name="Huang X."/>
            <person name="Zhao Y."/>
        </authorList>
    </citation>
    <scope>NUCLEOTIDE SEQUENCE</scope>
</reference>
<keyword evidence="3" id="KW-0539">Nucleus</keyword>
<dbReference type="InterPro" id="IPR029004">
    <property type="entry name" value="Ribosomal_eL28/Mak16"/>
</dbReference>
<feature type="domain" description="Ribosomal eL28/Mak16" evidence="4">
    <location>
        <begin position="5"/>
        <end position="117"/>
    </location>
</feature>
<protein>
    <recommendedName>
        <fullName evidence="4">Ribosomal eL28/Mak16 domain-containing protein</fullName>
    </recommendedName>
</protein>
<dbReference type="Gene3D" id="3.30.390.110">
    <property type="match status" value="1"/>
</dbReference>
<comment type="caution">
    <text evidence="5">The sequence shown here is derived from an EMBL/GenBank/DDBJ whole genome shotgun (WGS) entry which is preliminary data.</text>
</comment>
<gene>
    <name evidence="5" type="ORF">NCGR_LOCUS28997</name>
</gene>
<dbReference type="Pfam" id="PF01778">
    <property type="entry name" value="Ribosomal_L28e"/>
    <property type="match status" value="1"/>
</dbReference>
<evidence type="ECO:0000259" key="4">
    <source>
        <dbReference type="Pfam" id="PF01778"/>
    </source>
</evidence>
<dbReference type="GO" id="GO:0030687">
    <property type="term" value="C:preribosome, large subunit precursor"/>
    <property type="evidence" value="ECO:0007669"/>
    <property type="project" value="TreeGrafter"/>
</dbReference>
<comment type="similarity">
    <text evidence="2">Belongs to the MAK16 family.</text>
</comment>
<dbReference type="Proteomes" id="UP000604825">
    <property type="component" value="Unassembled WGS sequence"/>
</dbReference>
<proteinExistence type="inferred from homology"/>
<evidence type="ECO:0000256" key="2">
    <source>
        <dbReference type="ARBA" id="ARBA00005514"/>
    </source>
</evidence>
<dbReference type="PANTHER" id="PTHR23405:SF4">
    <property type="entry name" value="PROTEIN MAK16 HOMOLOG"/>
    <property type="match status" value="1"/>
</dbReference>
<dbReference type="EMBL" id="CAJGYO010000007">
    <property type="protein sequence ID" value="CAD6244234.1"/>
    <property type="molecule type" value="Genomic_DNA"/>
</dbReference>
<evidence type="ECO:0000256" key="3">
    <source>
        <dbReference type="ARBA" id="ARBA00023242"/>
    </source>
</evidence>
<dbReference type="GO" id="GO:0000460">
    <property type="term" value="P:maturation of 5.8S rRNA"/>
    <property type="evidence" value="ECO:0007669"/>
    <property type="project" value="TreeGrafter"/>
</dbReference>
<dbReference type="AlphaFoldDB" id="A0A811PG26"/>
<dbReference type="OrthoDB" id="10251342at2759"/>
<keyword evidence="6" id="KW-1185">Reference proteome</keyword>
<evidence type="ECO:0000313" key="5">
    <source>
        <dbReference type="EMBL" id="CAD6244234.1"/>
    </source>
</evidence>
<dbReference type="Pfam" id="PF04874">
    <property type="entry name" value="Mak16"/>
    <property type="match status" value="1"/>
</dbReference>
<organism evidence="5 6">
    <name type="scientific">Miscanthus lutarioriparius</name>
    <dbReference type="NCBI Taxonomy" id="422564"/>
    <lineage>
        <taxon>Eukaryota</taxon>
        <taxon>Viridiplantae</taxon>
        <taxon>Streptophyta</taxon>
        <taxon>Embryophyta</taxon>
        <taxon>Tracheophyta</taxon>
        <taxon>Spermatophyta</taxon>
        <taxon>Magnoliopsida</taxon>
        <taxon>Liliopsida</taxon>
        <taxon>Poales</taxon>
        <taxon>Poaceae</taxon>
        <taxon>PACMAD clade</taxon>
        <taxon>Panicoideae</taxon>
        <taxon>Andropogonodae</taxon>
        <taxon>Andropogoneae</taxon>
        <taxon>Saccharinae</taxon>
        <taxon>Miscanthus</taxon>
    </lineage>
</organism>
<dbReference type="GO" id="GO:0000470">
    <property type="term" value="P:maturation of LSU-rRNA"/>
    <property type="evidence" value="ECO:0007669"/>
    <property type="project" value="TreeGrafter"/>
</dbReference>
<accession>A0A811PG26</accession>